<feature type="transmembrane region" description="Helical" evidence="2">
    <location>
        <begin position="56"/>
        <end position="76"/>
    </location>
</feature>
<dbReference type="OrthoDB" id="3338076at2759"/>
<evidence type="ECO:0000313" key="3">
    <source>
        <dbReference type="EMBL" id="KIM90624.1"/>
    </source>
</evidence>
<feature type="transmembrane region" description="Helical" evidence="2">
    <location>
        <begin position="88"/>
        <end position="115"/>
    </location>
</feature>
<keyword evidence="2" id="KW-1133">Transmembrane helix</keyword>
<proteinExistence type="predicted"/>
<feature type="region of interest" description="Disordered" evidence="1">
    <location>
        <begin position="241"/>
        <end position="311"/>
    </location>
</feature>
<dbReference type="GO" id="GO:0000139">
    <property type="term" value="C:Golgi membrane"/>
    <property type="evidence" value="ECO:0007669"/>
    <property type="project" value="TreeGrafter"/>
</dbReference>
<dbReference type="GO" id="GO:0070916">
    <property type="term" value="C:inositol phosphoceramide synthase complex"/>
    <property type="evidence" value="ECO:0007669"/>
    <property type="project" value="TreeGrafter"/>
</dbReference>
<dbReference type="GO" id="GO:0070917">
    <property type="term" value="F:inositol phosphoceramide synthase regulator activity"/>
    <property type="evidence" value="ECO:0007669"/>
    <property type="project" value="InterPro"/>
</dbReference>
<gene>
    <name evidence="3" type="ORF">PILCRDRAFT_812379</name>
</gene>
<feature type="transmembrane region" description="Helical" evidence="2">
    <location>
        <begin position="163"/>
        <end position="185"/>
    </location>
</feature>
<dbReference type="EMBL" id="KN832973">
    <property type="protein sequence ID" value="KIM90624.1"/>
    <property type="molecule type" value="Genomic_DNA"/>
</dbReference>
<dbReference type="InterPro" id="IPR013862">
    <property type="entry name" value="Kei1"/>
</dbReference>
<protein>
    <recommendedName>
        <fullName evidence="5">DUF1753-domain-containing protein</fullName>
    </recommendedName>
</protein>
<evidence type="ECO:0000256" key="2">
    <source>
        <dbReference type="SAM" id="Phobius"/>
    </source>
</evidence>
<dbReference type="Pfam" id="PF08552">
    <property type="entry name" value="Kei1"/>
    <property type="match status" value="1"/>
</dbReference>
<dbReference type="Proteomes" id="UP000054166">
    <property type="component" value="Unassembled WGS sequence"/>
</dbReference>
<feature type="compositionally biased region" description="Basic and acidic residues" evidence="1">
    <location>
        <begin position="302"/>
        <end position="311"/>
    </location>
</feature>
<keyword evidence="2" id="KW-0812">Transmembrane</keyword>
<reference evidence="4" key="2">
    <citation type="submission" date="2015-01" db="EMBL/GenBank/DDBJ databases">
        <title>Evolutionary Origins and Diversification of the Mycorrhizal Mutualists.</title>
        <authorList>
            <consortium name="DOE Joint Genome Institute"/>
            <consortium name="Mycorrhizal Genomics Consortium"/>
            <person name="Kohler A."/>
            <person name="Kuo A."/>
            <person name="Nagy L.G."/>
            <person name="Floudas D."/>
            <person name="Copeland A."/>
            <person name="Barry K.W."/>
            <person name="Cichocki N."/>
            <person name="Veneault-Fourrey C."/>
            <person name="LaButti K."/>
            <person name="Lindquist E.A."/>
            <person name="Lipzen A."/>
            <person name="Lundell T."/>
            <person name="Morin E."/>
            <person name="Murat C."/>
            <person name="Riley R."/>
            <person name="Ohm R."/>
            <person name="Sun H."/>
            <person name="Tunlid A."/>
            <person name="Henrissat B."/>
            <person name="Grigoriev I.V."/>
            <person name="Hibbett D.S."/>
            <person name="Martin F."/>
        </authorList>
    </citation>
    <scope>NUCLEOTIDE SEQUENCE [LARGE SCALE GENOMIC DNA]</scope>
    <source>
        <strain evidence="4">F 1598</strain>
    </source>
</reference>
<dbReference type="AlphaFoldDB" id="A0A0C3GG38"/>
<evidence type="ECO:0000256" key="1">
    <source>
        <dbReference type="SAM" id="MobiDB-lite"/>
    </source>
</evidence>
<sequence>MKLTLRPEWRLWPLASFLGLLDLKTGVTVALLFALLNKVAGVYGLIAVLTGAGGSFAQLSMYIYSVVALVALAWGLRAVKDEDPKQTLYFAHLFFADHVLSTAWTVFFAVVWWVYTPHDGRRTVNSEAQAEMAKGGNGGSHNMTDEQRAEAAHMMWNDEKGTAAGIIIISWLIKIYFALLIYSYASHLRKGSYRSLPHSRSTGGSISTSNAIPYENSAIPDEDEDIEDFYRVPLRTPQSGGGASFTDFVSAPGRGRKGMAGKSSLSRVSPANGKAEREVIDEVLFDEDDGRKEVSTGENQEEERGRKSTGV</sequence>
<dbReference type="InParanoid" id="A0A0C3GG38"/>
<dbReference type="PANTHER" id="PTHR28077:SF1">
    <property type="entry name" value="INOSITOL PHOSPHORYLCERAMIDE SYNTHASE REGULATORY SUBUNIT KEI1"/>
    <property type="match status" value="1"/>
</dbReference>
<reference evidence="3 4" key="1">
    <citation type="submission" date="2014-04" db="EMBL/GenBank/DDBJ databases">
        <authorList>
            <consortium name="DOE Joint Genome Institute"/>
            <person name="Kuo A."/>
            <person name="Tarkka M."/>
            <person name="Buscot F."/>
            <person name="Kohler A."/>
            <person name="Nagy L.G."/>
            <person name="Floudas D."/>
            <person name="Copeland A."/>
            <person name="Barry K.W."/>
            <person name="Cichocki N."/>
            <person name="Veneault-Fourrey C."/>
            <person name="LaButti K."/>
            <person name="Lindquist E.A."/>
            <person name="Lipzen A."/>
            <person name="Lundell T."/>
            <person name="Morin E."/>
            <person name="Murat C."/>
            <person name="Sun H."/>
            <person name="Tunlid A."/>
            <person name="Henrissat B."/>
            <person name="Grigoriev I.V."/>
            <person name="Hibbett D.S."/>
            <person name="Martin F."/>
            <person name="Nordberg H.P."/>
            <person name="Cantor M.N."/>
            <person name="Hua S.X."/>
        </authorList>
    </citation>
    <scope>NUCLEOTIDE SEQUENCE [LARGE SCALE GENOMIC DNA]</scope>
    <source>
        <strain evidence="3 4">F 1598</strain>
    </source>
</reference>
<name>A0A0C3GG38_PILCF</name>
<evidence type="ECO:0000313" key="4">
    <source>
        <dbReference type="Proteomes" id="UP000054166"/>
    </source>
</evidence>
<dbReference type="FunCoup" id="A0A0C3GG38">
    <property type="interactions" value="30"/>
</dbReference>
<keyword evidence="2" id="KW-0472">Membrane</keyword>
<dbReference type="STRING" id="765440.A0A0C3GG38"/>
<dbReference type="HOGENOM" id="CLU_063116_0_0_1"/>
<keyword evidence="4" id="KW-1185">Reference proteome</keyword>
<dbReference type="GO" id="GO:0006673">
    <property type="term" value="P:inositol phosphoceramide metabolic process"/>
    <property type="evidence" value="ECO:0007669"/>
    <property type="project" value="InterPro"/>
</dbReference>
<organism evidence="3 4">
    <name type="scientific">Piloderma croceum (strain F 1598)</name>
    <dbReference type="NCBI Taxonomy" id="765440"/>
    <lineage>
        <taxon>Eukaryota</taxon>
        <taxon>Fungi</taxon>
        <taxon>Dikarya</taxon>
        <taxon>Basidiomycota</taxon>
        <taxon>Agaricomycotina</taxon>
        <taxon>Agaricomycetes</taxon>
        <taxon>Agaricomycetidae</taxon>
        <taxon>Atheliales</taxon>
        <taxon>Atheliaceae</taxon>
        <taxon>Piloderma</taxon>
    </lineage>
</organism>
<dbReference type="PANTHER" id="PTHR28077">
    <property type="entry name" value="INOSITOL PHOSPHORYLCERAMIDE SYNTHASE REGULATORY SUBUNIT KEI1"/>
    <property type="match status" value="1"/>
</dbReference>
<accession>A0A0C3GG38</accession>
<evidence type="ECO:0008006" key="5">
    <source>
        <dbReference type="Google" id="ProtNLM"/>
    </source>
</evidence>